<dbReference type="RefSeq" id="XP_033576047.1">
    <property type="nucleotide sequence ID" value="XM_033723654.1"/>
</dbReference>
<dbReference type="OrthoDB" id="1044435at2759"/>
<dbReference type="GeneID" id="54464547"/>
<name>A0A6A6YKK3_9PEZI</name>
<reference evidence="4" key="2">
    <citation type="submission" date="2020-04" db="EMBL/GenBank/DDBJ databases">
        <authorList>
            <consortium name="NCBI Genome Project"/>
        </authorList>
    </citation>
    <scope>NUCLEOTIDE SEQUENCE</scope>
    <source>
        <strain evidence="4">CBS 304.34</strain>
    </source>
</reference>
<evidence type="ECO:0000313" key="2">
    <source>
        <dbReference type="EMBL" id="KAF2809083.1"/>
    </source>
</evidence>
<dbReference type="Proteomes" id="UP000504636">
    <property type="component" value="Unplaced"/>
</dbReference>
<evidence type="ECO:0000256" key="1">
    <source>
        <dbReference type="SAM" id="MobiDB-lite"/>
    </source>
</evidence>
<evidence type="ECO:0008006" key="5">
    <source>
        <dbReference type="Google" id="ProtNLM"/>
    </source>
</evidence>
<proteinExistence type="predicted"/>
<feature type="compositionally biased region" description="Low complexity" evidence="1">
    <location>
        <begin position="1"/>
        <end position="28"/>
    </location>
</feature>
<accession>A0A6A6YKK3</accession>
<dbReference type="AlphaFoldDB" id="A0A6A6YKK3"/>
<gene>
    <name evidence="2 4" type="ORF">BDZ99DRAFT_499402</name>
</gene>
<evidence type="ECO:0000313" key="4">
    <source>
        <dbReference type="RefSeq" id="XP_033576047.1"/>
    </source>
</evidence>
<reference evidence="4" key="3">
    <citation type="submission" date="2025-04" db="UniProtKB">
        <authorList>
            <consortium name="RefSeq"/>
        </authorList>
    </citation>
    <scope>IDENTIFICATION</scope>
    <source>
        <strain evidence="4">CBS 304.34</strain>
    </source>
</reference>
<dbReference type="Gene3D" id="3.10.490.10">
    <property type="entry name" value="Gamma-glutamyl cyclotransferase-like"/>
    <property type="match status" value="1"/>
</dbReference>
<organism evidence="2">
    <name type="scientific">Mytilinidion resinicola</name>
    <dbReference type="NCBI Taxonomy" id="574789"/>
    <lineage>
        <taxon>Eukaryota</taxon>
        <taxon>Fungi</taxon>
        <taxon>Dikarya</taxon>
        <taxon>Ascomycota</taxon>
        <taxon>Pezizomycotina</taxon>
        <taxon>Dothideomycetes</taxon>
        <taxon>Pleosporomycetidae</taxon>
        <taxon>Mytilinidiales</taxon>
        <taxon>Mytilinidiaceae</taxon>
        <taxon>Mytilinidion</taxon>
    </lineage>
</organism>
<reference evidence="2 4" key="1">
    <citation type="journal article" date="2020" name="Stud. Mycol.">
        <title>101 Dothideomycetes genomes: a test case for predicting lifestyles and emergence of pathogens.</title>
        <authorList>
            <person name="Haridas S."/>
            <person name="Albert R."/>
            <person name="Binder M."/>
            <person name="Bloem J."/>
            <person name="Labutti K."/>
            <person name="Salamov A."/>
            <person name="Andreopoulos B."/>
            <person name="Baker S."/>
            <person name="Barry K."/>
            <person name="Bills G."/>
            <person name="Bluhm B."/>
            <person name="Cannon C."/>
            <person name="Castanera R."/>
            <person name="Culley D."/>
            <person name="Daum C."/>
            <person name="Ezra D."/>
            <person name="Gonzalez J."/>
            <person name="Henrissat B."/>
            <person name="Kuo A."/>
            <person name="Liang C."/>
            <person name="Lipzen A."/>
            <person name="Lutzoni F."/>
            <person name="Magnuson J."/>
            <person name="Mondo S."/>
            <person name="Nolan M."/>
            <person name="Ohm R."/>
            <person name="Pangilinan J."/>
            <person name="Park H.-J."/>
            <person name="Ramirez L."/>
            <person name="Alfaro M."/>
            <person name="Sun H."/>
            <person name="Tritt A."/>
            <person name="Yoshinaga Y."/>
            <person name="Zwiers L.-H."/>
            <person name="Turgeon B."/>
            <person name="Goodwin S."/>
            <person name="Spatafora J."/>
            <person name="Crous P."/>
            <person name="Grigoriev I."/>
        </authorList>
    </citation>
    <scope>NUCLEOTIDE SEQUENCE</scope>
    <source>
        <strain evidence="2 4">CBS 304.34</strain>
    </source>
</reference>
<dbReference type="EMBL" id="MU003702">
    <property type="protein sequence ID" value="KAF2809083.1"/>
    <property type="molecule type" value="Genomic_DNA"/>
</dbReference>
<keyword evidence="3" id="KW-1185">Reference proteome</keyword>
<sequence>MSPQNNPSQQQSEGPASTASRSPSPAQPTEDSNNSLPVLLQRAQTNRFTAYDLRGFVALSEPPIFLFGSVMFPWVLSMVLEHDDPRQIAELMTPGIIRGYEAYEIEHAYNTTLVPSSNQTKQLNGLVLFGLSQAGVEAVENYLGLDPPSYLRKDIADVEISLSGGETRTIGAVCYPWNGARTLLRPWSRATSTKSTSNVS</sequence>
<protein>
    <recommendedName>
        <fullName evidence="5">Gamma-glutamylcyclotransferase AIG2-like domain-containing protein</fullName>
    </recommendedName>
</protein>
<evidence type="ECO:0000313" key="3">
    <source>
        <dbReference type="Proteomes" id="UP000504636"/>
    </source>
</evidence>
<feature type="region of interest" description="Disordered" evidence="1">
    <location>
        <begin position="1"/>
        <end position="35"/>
    </location>
</feature>